<dbReference type="AlphaFoldDB" id="A0A2I4AMV6"/>
<dbReference type="InParanoid" id="A0A2I4AMV6"/>
<dbReference type="InterPro" id="IPR011989">
    <property type="entry name" value="ARM-like"/>
</dbReference>
<proteinExistence type="predicted"/>
<sequence>MCVCHLDPLFHQDHLDQLAAHITEDQDEDFVLKCLGTLANLTLLDLDWALILQEYGLLPYLKDRLRPGSVEDNLILEVVVLMGTMSMDGPCAALMVQSGLIPALTQLLNAQQEDNEFVCQ</sequence>
<evidence type="ECO:0000313" key="1">
    <source>
        <dbReference type="Proteomes" id="UP000192220"/>
    </source>
</evidence>
<accession>A0A2I4AMV6</accession>
<dbReference type="PANTHER" id="PTHR15605:SF2">
    <property type="entry name" value="KINESIN-ASSOCIATED PROTEIN 3"/>
    <property type="match status" value="1"/>
</dbReference>
<dbReference type="GO" id="GO:0035869">
    <property type="term" value="C:ciliary transition zone"/>
    <property type="evidence" value="ECO:0007669"/>
    <property type="project" value="TreeGrafter"/>
</dbReference>
<dbReference type="GO" id="GO:0007018">
    <property type="term" value="P:microtubule-based movement"/>
    <property type="evidence" value="ECO:0007669"/>
    <property type="project" value="TreeGrafter"/>
</dbReference>
<gene>
    <name evidence="2" type="primary">LOC106512834</name>
</gene>
<dbReference type="InterPro" id="IPR016024">
    <property type="entry name" value="ARM-type_fold"/>
</dbReference>
<dbReference type="OrthoDB" id="10265679at2759"/>
<reference evidence="2" key="1">
    <citation type="submission" date="2025-08" db="UniProtKB">
        <authorList>
            <consortium name="RefSeq"/>
        </authorList>
    </citation>
    <scope>IDENTIFICATION</scope>
</reference>
<feature type="non-terminal residue" evidence="2">
    <location>
        <position position="120"/>
    </location>
</feature>
<dbReference type="GO" id="GO:0044782">
    <property type="term" value="P:cilium organization"/>
    <property type="evidence" value="ECO:0007669"/>
    <property type="project" value="TreeGrafter"/>
</dbReference>
<dbReference type="PANTHER" id="PTHR15605">
    <property type="entry name" value="KINESIN-ASSOCIATED PROTEINS"/>
    <property type="match status" value="1"/>
</dbReference>
<protein>
    <submittedName>
        <fullName evidence="2">Kinesin-associated protein 3</fullName>
    </submittedName>
</protein>
<name>A0A2I4AMV6_AUSLI</name>
<dbReference type="KEGG" id="alim:106512834"/>
<dbReference type="GO" id="GO:0019894">
    <property type="term" value="F:kinesin binding"/>
    <property type="evidence" value="ECO:0007669"/>
    <property type="project" value="InterPro"/>
</dbReference>
<dbReference type="Pfam" id="PF05804">
    <property type="entry name" value="KAP"/>
    <property type="match status" value="1"/>
</dbReference>
<keyword evidence="1" id="KW-1185">Reference proteome</keyword>
<dbReference type="STRING" id="52670.A0A2I4AMV6"/>
<dbReference type="GO" id="GO:0016939">
    <property type="term" value="C:kinesin II complex"/>
    <property type="evidence" value="ECO:0007669"/>
    <property type="project" value="TreeGrafter"/>
</dbReference>
<dbReference type="InterPro" id="IPR008658">
    <property type="entry name" value="KAP3"/>
</dbReference>
<dbReference type="SUPFAM" id="SSF48371">
    <property type="entry name" value="ARM repeat"/>
    <property type="match status" value="1"/>
</dbReference>
<organism evidence="1 2">
    <name type="scientific">Austrofundulus limnaeus</name>
    <name type="common">Annual killifish</name>
    <dbReference type="NCBI Taxonomy" id="52670"/>
    <lineage>
        <taxon>Eukaryota</taxon>
        <taxon>Metazoa</taxon>
        <taxon>Chordata</taxon>
        <taxon>Craniata</taxon>
        <taxon>Vertebrata</taxon>
        <taxon>Euteleostomi</taxon>
        <taxon>Actinopterygii</taxon>
        <taxon>Neopterygii</taxon>
        <taxon>Teleostei</taxon>
        <taxon>Neoteleostei</taxon>
        <taxon>Acanthomorphata</taxon>
        <taxon>Ovalentaria</taxon>
        <taxon>Atherinomorphae</taxon>
        <taxon>Cyprinodontiformes</taxon>
        <taxon>Rivulidae</taxon>
        <taxon>Austrofundulus</taxon>
    </lineage>
</organism>
<dbReference type="Gene3D" id="1.25.10.10">
    <property type="entry name" value="Leucine-rich Repeat Variant"/>
    <property type="match status" value="1"/>
</dbReference>
<dbReference type="RefSeq" id="XP_013856810.1">
    <property type="nucleotide sequence ID" value="XM_014001356.1"/>
</dbReference>
<evidence type="ECO:0000313" key="2">
    <source>
        <dbReference type="RefSeq" id="XP_013856810.1"/>
    </source>
</evidence>
<dbReference type="GeneID" id="106512834"/>
<dbReference type="GO" id="GO:0005930">
    <property type="term" value="C:axoneme"/>
    <property type="evidence" value="ECO:0007669"/>
    <property type="project" value="TreeGrafter"/>
</dbReference>
<dbReference type="Proteomes" id="UP000192220">
    <property type="component" value="Unplaced"/>
</dbReference>